<accession>A0AAW1VCC7</accession>
<dbReference type="AlphaFoldDB" id="A0AAW1VCC7"/>
<dbReference type="PROSITE" id="PS00518">
    <property type="entry name" value="ZF_RING_1"/>
    <property type="match status" value="1"/>
</dbReference>
<dbReference type="InterPro" id="IPR039847">
    <property type="entry name" value="Ubox5"/>
</dbReference>
<gene>
    <name evidence="7" type="ORF">WA026_006899</name>
</gene>
<dbReference type="GO" id="GO:0005634">
    <property type="term" value="C:nucleus"/>
    <property type="evidence" value="ECO:0007669"/>
    <property type="project" value="TreeGrafter"/>
</dbReference>
<evidence type="ECO:0000256" key="3">
    <source>
        <dbReference type="ARBA" id="ARBA00022833"/>
    </source>
</evidence>
<reference evidence="7 8" key="1">
    <citation type="submission" date="2023-03" db="EMBL/GenBank/DDBJ databases">
        <title>Genome insight into feeding habits of ladybird beetles.</title>
        <authorList>
            <person name="Li H.-S."/>
            <person name="Huang Y.-H."/>
            <person name="Pang H."/>
        </authorList>
    </citation>
    <scope>NUCLEOTIDE SEQUENCE [LARGE SCALE GENOMIC DNA]</scope>
    <source>
        <strain evidence="7">SYSU_2023b</strain>
        <tissue evidence="7">Whole body</tissue>
    </source>
</reference>
<dbReference type="InterPro" id="IPR039925">
    <property type="entry name" value="RNF37_RING-Ubox"/>
</dbReference>
<evidence type="ECO:0000256" key="2">
    <source>
        <dbReference type="ARBA" id="ARBA00022771"/>
    </source>
</evidence>
<dbReference type="PANTHER" id="PTHR13492:SF2">
    <property type="entry name" value="RING FINGER PROTEIN 37"/>
    <property type="match status" value="1"/>
</dbReference>
<evidence type="ECO:0000313" key="7">
    <source>
        <dbReference type="EMBL" id="KAK9889544.1"/>
    </source>
</evidence>
<proteinExistence type="predicted"/>
<dbReference type="SUPFAM" id="SSF57850">
    <property type="entry name" value="RING/U-box"/>
    <property type="match status" value="2"/>
</dbReference>
<dbReference type="Pfam" id="PF04564">
    <property type="entry name" value="U-box"/>
    <property type="match status" value="1"/>
</dbReference>
<keyword evidence="2 4" id="KW-0863">Zinc-finger</keyword>
<dbReference type="GO" id="GO:0000209">
    <property type="term" value="P:protein polyubiquitination"/>
    <property type="evidence" value="ECO:0007669"/>
    <property type="project" value="TreeGrafter"/>
</dbReference>
<evidence type="ECO:0000256" key="1">
    <source>
        <dbReference type="ARBA" id="ARBA00022723"/>
    </source>
</evidence>
<organism evidence="7 8">
    <name type="scientific">Henosepilachna vigintioctopunctata</name>
    <dbReference type="NCBI Taxonomy" id="420089"/>
    <lineage>
        <taxon>Eukaryota</taxon>
        <taxon>Metazoa</taxon>
        <taxon>Ecdysozoa</taxon>
        <taxon>Arthropoda</taxon>
        <taxon>Hexapoda</taxon>
        <taxon>Insecta</taxon>
        <taxon>Pterygota</taxon>
        <taxon>Neoptera</taxon>
        <taxon>Endopterygota</taxon>
        <taxon>Coleoptera</taxon>
        <taxon>Polyphaga</taxon>
        <taxon>Cucujiformia</taxon>
        <taxon>Coccinelloidea</taxon>
        <taxon>Coccinellidae</taxon>
        <taxon>Epilachninae</taxon>
        <taxon>Epilachnini</taxon>
        <taxon>Henosepilachna</taxon>
    </lineage>
</organism>
<evidence type="ECO:0000259" key="6">
    <source>
        <dbReference type="PROSITE" id="PS51698"/>
    </source>
</evidence>
<dbReference type="GO" id="GO:0008270">
    <property type="term" value="F:zinc ion binding"/>
    <property type="evidence" value="ECO:0007669"/>
    <property type="project" value="UniProtKB-KW"/>
</dbReference>
<dbReference type="EMBL" id="JARQZJ010000123">
    <property type="protein sequence ID" value="KAK9889544.1"/>
    <property type="molecule type" value="Genomic_DNA"/>
</dbReference>
<keyword evidence="3" id="KW-0862">Zinc</keyword>
<comment type="caution">
    <text evidence="7">The sequence shown here is derived from an EMBL/GenBank/DDBJ whole genome shotgun (WGS) entry which is preliminary data.</text>
</comment>
<dbReference type="CDD" id="cd16660">
    <property type="entry name" value="RING-Ubox_RNF37"/>
    <property type="match status" value="1"/>
</dbReference>
<dbReference type="SMART" id="SM00184">
    <property type="entry name" value="RING"/>
    <property type="match status" value="1"/>
</dbReference>
<dbReference type="InterPro" id="IPR001841">
    <property type="entry name" value="Znf_RING"/>
</dbReference>
<feature type="domain" description="RING-type" evidence="5">
    <location>
        <begin position="341"/>
        <end position="376"/>
    </location>
</feature>
<dbReference type="Pfam" id="PF19318">
    <property type="entry name" value="DUF5918"/>
    <property type="match status" value="1"/>
</dbReference>
<dbReference type="InterPro" id="IPR045696">
    <property type="entry name" value="Ubox5_N"/>
</dbReference>
<sequence length="390" mass="44312">MMNFLDPVLHPKIDCDESSTDDYEIHNLISSDFMKRNRGFLAYSTVKPPVEINLELICPISIDYILINSTVGNQKCSGIEIFVRNAGKYLSIGKASYEGNGIVFCSSRKYAKGNLPSNIPKYFHVCFLRSLNIVNGNTQFIKIRIFKTDKSVPCLSSVEIWGSVSNDCSDVTKNTILKLYNKTSIASSYSPNFNDNQTLKNCGIPEDFKDDLTFEIMTVPMTLPSGKTIDQSTLDKHITFEKAFGRKAGDPFTGIKFTDNCKPIMNVALKSRIDMYLLQHSADPNFFNLHRSVGHGSKQNFTINHKSNETNIKKIKLDNDEIRFDVSKVKLKQFGEQIFHCTLCGNNQSLYSLPCKHLYCRKCIHNISSNLRCKTCFKEFVRADIERIYV</sequence>
<evidence type="ECO:0000256" key="4">
    <source>
        <dbReference type="PROSITE-ProRule" id="PRU00175"/>
    </source>
</evidence>
<evidence type="ECO:0000313" key="8">
    <source>
        <dbReference type="Proteomes" id="UP001431783"/>
    </source>
</evidence>
<feature type="domain" description="U-box" evidence="6">
    <location>
        <begin position="203"/>
        <end position="283"/>
    </location>
</feature>
<dbReference type="Gene3D" id="3.30.40.10">
    <property type="entry name" value="Zinc/RING finger domain, C3HC4 (zinc finger)"/>
    <property type="match status" value="2"/>
</dbReference>
<name>A0AAW1VCC7_9CUCU</name>
<dbReference type="PANTHER" id="PTHR13492">
    <property type="entry name" value="RING FINGER PROTEIN 37"/>
    <property type="match status" value="1"/>
</dbReference>
<evidence type="ECO:0000259" key="5">
    <source>
        <dbReference type="PROSITE" id="PS50089"/>
    </source>
</evidence>
<dbReference type="GO" id="GO:0034450">
    <property type="term" value="F:ubiquitin-ubiquitin ligase activity"/>
    <property type="evidence" value="ECO:0007669"/>
    <property type="project" value="TreeGrafter"/>
</dbReference>
<dbReference type="InterPro" id="IPR013083">
    <property type="entry name" value="Znf_RING/FYVE/PHD"/>
</dbReference>
<keyword evidence="8" id="KW-1185">Reference proteome</keyword>
<dbReference type="InterPro" id="IPR017907">
    <property type="entry name" value="Znf_RING_CS"/>
</dbReference>
<protein>
    <recommendedName>
        <fullName evidence="9">RING finger protein 37</fullName>
    </recommendedName>
</protein>
<dbReference type="SMART" id="SM00504">
    <property type="entry name" value="Ubox"/>
    <property type="match status" value="1"/>
</dbReference>
<dbReference type="PROSITE" id="PS51698">
    <property type="entry name" value="U_BOX"/>
    <property type="match status" value="1"/>
</dbReference>
<dbReference type="InterPro" id="IPR003613">
    <property type="entry name" value="Ubox_domain"/>
</dbReference>
<dbReference type="Proteomes" id="UP001431783">
    <property type="component" value="Unassembled WGS sequence"/>
</dbReference>
<keyword evidence="1" id="KW-0479">Metal-binding</keyword>
<evidence type="ECO:0008006" key="9">
    <source>
        <dbReference type="Google" id="ProtNLM"/>
    </source>
</evidence>
<dbReference type="PROSITE" id="PS50089">
    <property type="entry name" value="ZF_RING_2"/>
    <property type="match status" value="1"/>
</dbReference>
<dbReference type="GO" id="GO:0031625">
    <property type="term" value="F:ubiquitin protein ligase binding"/>
    <property type="evidence" value="ECO:0007669"/>
    <property type="project" value="TreeGrafter"/>
</dbReference>